<evidence type="ECO:0000256" key="2">
    <source>
        <dbReference type="ARBA" id="ARBA00023015"/>
    </source>
</evidence>
<dbReference type="EMBL" id="JAKTMA010000004">
    <property type="protein sequence ID" value="MCR0231745.1"/>
    <property type="molecule type" value="Genomic_DNA"/>
</dbReference>
<protein>
    <submittedName>
        <fullName evidence="6">PRD domain-containing protein</fullName>
    </submittedName>
</protein>
<keyword evidence="1" id="KW-0677">Repeat</keyword>
<evidence type="ECO:0000256" key="3">
    <source>
        <dbReference type="ARBA" id="ARBA00023163"/>
    </source>
</evidence>
<dbReference type="InterPro" id="IPR036650">
    <property type="entry name" value="CAT_RNA-bd_dom_sf"/>
</dbReference>
<dbReference type="SMART" id="SM01061">
    <property type="entry name" value="CAT_RBD"/>
    <property type="match status" value="1"/>
</dbReference>
<dbReference type="InterPro" id="IPR011608">
    <property type="entry name" value="PRD"/>
</dbReference>
<dbReference type="PANTHER" id="PTHR30185">
    <property type="entry name" value="CRYPTIC BETA-GLUCOSIDE BGL OPERON ANTITERMINATOR"/>
    <property type="match status" value="1"/>
</dbReference>
<keyword evidence="3" id="KW-0804">Transcription</keyword>
<dbReference type="InterPro" id="IPR036634">
    <property type="entry name" value="PRD_sf"/>
</dbReference>
<dbReference type="Proteomes" id="UP000604383">
    <property type="component" value="Unassembled WGS sequence"/>
</dbReference>
<comment type="caution">
    <text evidence="6">The sequence shown here is derived from an EMBL/GenBank/DDBJ whole genome shotgun (WGS) entry which is preliminary data.</text>
</comment>
<evidence type="ECO:0000313" key="7">
    <source>
        <dbReference type="Proteomes" id="UP000604383"/>
    </source>
</evidence>
<sequence length="281" mass="32281">MEVIKKLGNNAAICRDHSGRELIAIGLGIGFPKCPYILDDLSKIDRTFYNVDAEYLSLFEDIDSKIFRISADVIDLAVTMLSVPLKQNAVFTLADHLNFALVRLKNGMIFTTPIANELRDLYPVEVKIAKYTLNLLHKNLNVQLPESEIYAIAMNIINSEETYTRNNQISLTAEFIQEIVKIIEGQMKVSIDTNSFNYSRFASHMQYLFRRKSQYSEISSTNKKLFEVLKKEYPDTFACVLLIKEMIFHKFSWSIEDEESLYLILHVNRLCSHEGVTNESA</sequence>
<dbReference type="RefSeq" id="WP_008818872.1">
    <property type="nucleotide sequence ID" value="NZ_AP025565.1"/>
</dbReference>
<dbReference type="EMBL" id="WWTN01000006">
    <property type="protein sequence ID" value="MZH55205.1"/>
    <property type="molecule type" value="Genomic_DNA"/>
</dbReference>
<dbReference type="PROSITE" id="PS51372">
    <property type="entry name" value="PRD_2"/>
    <property type="match status" value="2"/>
</dbReference>
<dbReference type="Proteomes" id="UP001203972">
    <property type="component" value="Unassembled WGS sequence"/>
</dbReference>
<dbReference type="SUPFAM" id="SSF50151">
    <property type="entry name" value="SacY-like RNA-binding domain"/>
    <property type="match status" value="1"/>
</dbReference>
<evidence type="ECO:0000256" key="1">
    <source>
        <dbReference type="ARBA" id="ARBA00022737"/>
    </source>
</evidence>
<dbReference type="Pfam" id="PF00874">
    <property type="entry name" value="PRD"/>
    <property type="match status" value="2"/>
</dbReference>
<proteinExistence type="predicted"/>
<dbReference type="Gene3D" id="1.10.1790.10">
    <property type="entry name" value="PRD domain"/>
    <property type="match status" value="2"/>
</dbReference>
<dbReference type="Gene3D" id="2.30.24.10">
    <property type="entry name" value="CAT RNA-binding domain"/>
    <property type="match status" value="1"/>
</dbReference>
<name>A0A174YY93_CLOIN</name>
<organism evidence="6 7">
    <name type="scientific">Clostridium innocuum</name>
    <dbReference type="NCBI Taxonomy" id="1522"/>
    <lineage>
        <taxon>Bacteria</taxon>
        <taxon>Bacillati</taxon>
        <taxon>Bacillota</taxon>
        <taxon>Clostridia</taxon>
        <taxon>Eubacteriales</taxon>
        <taxon>Clostridiaceae</taxon>
        <taxon>Clostridium</taxon>
    </lineage>
</organism>
<evidence type="ECO:0000259" key="4">
    <source>
        <dbReference type="PROSITE" id="PS51372"/>
    </source>
</evidence>
<feature type="domain" description="PRD" evidence="4">
    <location>
        <begin position="167"/>
        <end position="277"/>
    </location>
</feature>
<accession>A0A174YY93</accession>
<dbReference type="GO" id="GO:0003723">
    <property type="term" value="F:RNA binding"/>
    <property type="evidence" value="ECO:0007669"/>
    <property type="project" value="InterPro"/>
</dbReference>
<dbReference type="PANTHER" id="PTHR30185:SF18">
    <property type="entry name" value="TRANSCRIPTIONAL REGULATOR MTLR"/>
    <property type="match status" value="1"/>
</dbReference>
<dbReference type="InterPro" id="IPR050661">
    <property type="entry name" value="BglG_antiterminators"/>
</dbReference>
<feature type="domain" description="PRD" evidence="4">
    <location>
        <begin position="61"/>
        <end position="166"/>
    </location>
</feature>
<keyword evidence="2" id="KW-0805">Transcription regulation</keyword>
<dbReference type="SUPFAM" id="SSF63520">
    <property type="entry name" value="PTS-regulatory domain, PRD"/>
    <property type="match status" value="2"/>
</dbReference>
<gene>
    <name evidence="6" type="ORF">GT664_05360</name>
    <name evidence="5" type="ORF">MKC95_03070</name>
</gene>
<reference evidence="6" key="1">
    <citation type="journal article" date="2019" name="Nat. Med.">
        <title>A library of human gut bacterial isolates paired with longitudinal multiomics data enables mechanistic microbiome research.</title>
        <authorList>
            <person name="Poyet M."/>
            <person name="Groussin M."/>
            <person name="Gibbons S.M."/>
            <person name="Avila-Pacheco J."/>
            <person name="Jiang X."/>
            <person name="Kearney S.M."/>
            <person name="Perrotta A.R."/>
            <person name="Berdy B."/>
            <person name="Zhao S."/>
            <person name="Lieberman T.D."/>
            <person name="Swanson P.K."/>
            <person name="Smith M."/>
            <person name="Roesemann S."/>
            <person name="Alexander J.E."/>
            <person name="Rich S.A."/>
            <person name="Livny J."/>
            <person name="Vlamakis H."/>
            <person name="Clish C."/>
            <person name="Bullock K."/>
            <person name="Deik A."/>
            <person name="Scott J."/>
            <person name="Pierce K.A."/>
            <person name="Xavier R.J."/>
            <person name="Alm E.J."/>
        </authorList>
    </citation>
    <scope>NUCLEOTIDE SEQUENCE</scope>
    <source>
        <strain evidence="6">BIOML-A12</strain>
    </source>
</reference>
<dbReference type="GO" id="GO:0006355">
    <property type="term" value="P:regulation of DNA-templated transcription"/>
    <property type="evidence" value="ECO:0007669"/>
    <property type="project" value="InterPro"/>
</dbReference>
<dbReference type="InterPro" id="IPR004341">
    <property type="entry name" value="CAT_RNA-bd_dom"/>
</dbReference>
<dbReference type="AlphaFoldDB" id="A0A174YY93"/>
<dbReference type="Pfam" id="PF03123">
    <property type="entry name" value="CAT_RBD"/>
    <property type="match status" value="1"/>
</dbReference>
<evidence type="ECO:0000313" key="6">
    <source>
        <dbReference type="EMBL" id="MZH55205.1"/>
    </source>
</evidence>
<reference evidence="5" key="2">
    <citation type="journal article" date="2022" name="Clin. Infect. Dis.">
        <title>Association between Clostridium innocuum and antibiotic-associated diarrhea in adults and children: A cross-sectional study and comparative genomics analysis.</title>
        <authorList>
            <person name="Cherny K.E."/>
            <person name="Muscat E.B."/>
            <person name="Balaji A."/>
            <person name="Mukherjee J."/>
            <person name="Ozer E.A."/>
            <person name="Angarone M.P."/>
            <person name="Hauser A.R."/>
            <person name="Sichel J.S."/>
            <person name="Amponsah E."/>
            <person name="Kociolek L.K."/>
        </authorList>
    </citation>
    <scope>NUCLEOTIDE SEQUENCE</scope>
    <source>
        <strain evidence="5">NU1-AC-029v</strain>
    </source>
</reference>
<evidence type="ECO:0000313" key="5">
    <source>
        <dbReference type="EMBL" id="MCR0231745.1"/>
    </source>
</evidence>